<dbReference type="EMBL" id="CAEZYC010000001">
    <property type="protein sequence ID" value="CAB4696733.1"/>
    <property type="molecule type" value="Genomic_DNA"/>
</dbReference>
<evidence type="ECO:0000313" key="12">
    <source>
        <dbReference type="EMBL" id="CAB4333015.1"/>
    </source>
</evidence>
<evidence type="ECO:0000256" key="10">
    <source>
        <dbReference type="SAM" id="Phobius"/>
    </source>
</evidence>
<accession>A0A6J7PMZ7</accession>
<dbReference type="GO" id="GO:0022857">
    <property type="term" value="F:transmembrane transporter activity"/>
    <property type="evidence" value="ECO:0007669"/>
    <property type="project" value="InterPro"/>
</dbReference>
<reference evidence="18" key="1">
    <citation type="submission" date="2020-05" db="EMBL/GenBank/DDBJ databases">
        <authorList>
            <person name="Chiriac C."/>
            <person name="Salcher M."/>
            <person name="Ghai R."/>
            <person name="Kavagutti S V."/>
        </authorList>
    </citation>
    <scope>NUCLEOTIDE SEQUENCE</scope>
</reference>
<dbReference type="PANTHER" id="PTHR30614">
    <property type="entry name" value="MEMBRANE COMPONENT OF AMINO ACID ABC TRANSPORTER"/>
    <property type="match status" value="1"/>
</dbReference>
<feature type="transmembrane region" description="Helical" evidence="10">
    <location>
        <begin position="131"/>
        <end position="153"/>
    </location>
</feature>
<protein>
    <submittedName>
        <fullName evidence="18">Unannotated protein</fullName>
    </submittedName>
</protein>
<evidence type="ECO:0000313" key="14">
    <source>
        <dbReference type="EMBL" id="CAB4696733.1"/>
    </source>
</evidence>
<evidence type="ECO:0000256" key="4">
    <source>
        <dbReference type="ARBA" id="ARBA00022475"/>
    </source>
</evidence>
<evidence type="ECO:0000313" key="13">
    <source>
        <dbReference type="EMBL" id="CAB4333460.1"/>
    </source>
</evidence>
<dbReference type="PANTHER" id="PTHR30614:SF20">
    <property type="entry name" value="GLUTAMINE TRANSPORT SYSTEM PERMEASE PROTEIN GLNP"/>
    <property type="match status" value="1"/>
</dbReference>
<evidence type="ECO:0000256" key="6">
    <source>
        <dbReference type="ARBA" id="ARBA00022970"/>
    </source>
</evidence>
<dbReference type="NCBIfam" id="TIGR01726">
    <property type="entry name" value="HEQRo_perm_3TM"/>
    <property type="match status" value="1"/>
</dbReference>
<dbReference type="InterPro" id="IPR010065">
    <property type="entry name" value="AA_ABC_transptr_permease_3TM"/>
</dbReference>
<evidence type="ECO:0000256" key="7">
    <source>
        <dbReference type="ARBA" id="ARBA00022989"/>
    </source>
</evidence>
<feature type="transmembrane region" description="Helical" evidence="10">
    <location>
        <begin position="258"/>
        <end position="276"/>
    </location>
</feature>
<dbReference type="EMBL" id="CAEZZD010000083">
    <property type="protein sequence ID" value="CAB4749714.1"/>
    <property type="molecule type" value="Genomic_DNA"/>
</dbReference>
<dbReference type="PROSITE" id="PS50928">
    <property type="entry name" value="ABC_TM1"/>
    <property type="match status" value="1"/>
</dbReference>
<keyword evidence="6" id="KW-0029">Amino-acid transport</keyword>
<name>A0A6J7PMZ7_9ZZZZ</name>
<evidence type="ECO:0000313" key="17">
    <source>
        <dbReference type="EMBL" id="CAB4845732.1"/>
    </source>
</evidence>
<feature type="transmembrane region" description="Helical" evidence="10">
    <location>
        <begin position="38"/>
        <end position="62"/>
    </location>
</feature>
<dbReference type="EMBL" id="CAFBIX010000001">
    <property type="protein sequence ID" value="CAB4845732.1"/>
    <property type="molecule type" value="Genomic_DNA"/>
</dbReference>
<evidence type="ECO:0000259" key="11">
    <source>
        <dbReference type="PROSITE" id="PS50928"/>
    </source>
</evidence>
<keyword evidence="7 10" id="KW-1133">Transmembrane helix</keyword>
<feature type="domain" description="ABC transmembrane type-1" evidence="11">
    <location>
        <begin position="86"/>
        <end position="279"/>
    </location>
</feature>
<proteinExistence type="inferred from homology"/>
<dbReference type="InterPro" id="IPR035906">
    <property type="entry name" value="MetI-like_sf"/>
</dbReference>
<evidence type="ECO:0000256" key="3">
    <source>
        <dbReference type="ARBA" id="ARBA00022448"/>
    </source>
</evidence>
<evidence type="ECO:0000313" key="18">
    <source>
        <dbReference type="EMBL" id="CAB5006930.1"/>
    </source>
</evidence>
<comment type="subcellular location">
    <subcellularLocation>
        <location evidence="1">Cell membrane</location>
        <topology evidence="1">Multi-pass membrane protein</topology>
    </subcellularLocation>
</comment>
<feature type="transmembrane region" description="Helical" evidence="10">
    <location>
        <begin position="82"/>
        <end position="110"/>
    </location>
</feature>
<dbReference type="GO" id="GO:0006865">
    <property type="term" value="P:amino acid transport"/>
    <property type="evidence" value="ECO:0007669"/>
    <property type="project" value="UniProtKB-KW"/>
</dbReference>
<dbReference type="EMBL" id="CAFBPK010000001">
    <property type="protein sequence ID" value="CAB5006930.1"/>
    <property type="molecule type" value="Genomic_DNA"/>
</dbReference>
<dbReference type="InterPro" id="IPR000515">
    <property type="entry name" value="MetI-like"/>
</dbReference>
<dbReference type="EMBL" id="CAESAI010000005">
    <property type="protein sequence ID" value="CAB4333460.1"/>
    <property type="molecule type" value="Genomic_DNA"/>
</dbReference>
<evidence type="ECO:0000313" key="19">
    <source>
        <dbReference type="EMBL" id="CAB5046368.1"/>
    </source>
</evidence>
<dbReference type="CDD" id="cd06261">
    <property type="entry name" value="TM_PBP2"/>
    <property type="match status" value="1"/>
</dbReference>
<dbReference type="InterPro" id="IPR043429">
    <property type="entry name" value="ArtM/GltK/GlnP/TcyL/YhdX-like"/>
</dbReference>
<dbReference type="EMBL" id="CAFAAO010000009">
    <property type="protein sequence ID" value="CAB4804669.1"/>
    <property type="molecule type" value="Genomic_DNA"/>
</dbReference>
<feature type="transmembrane region" description="Helical" evidence="10">
    <location>
        <begin position="159"/>
        <end position="177"/>
    </location>
</feature>
<dbReference type="EMBL" id="CAFBQG010000032">
    <property type="protein sequence ID" value="CAB5046368.1"/>
    <property type="molecule type" value="Genomic_DNA"/>
</dbReference>
<dbReference type="Gene3D" id="1.10.3720.10">
    <property type="entry name" value="MetI-like"/>
    <property type="match status" value="1"/>
</dbReference>
<keyword evidence="3" id="KW-0813">Transport</keyword>
<sequence>MSNDSPVRGNSGRALSWSPSDRELQRQASRKAIGRKKALVATISSVLVIGALIALIVTSPGWQVVKETFFDWSYGGEVLGAVAKGLVVNIKLTIIASILISIFAMTLALLRTSRSAALTPFRILATAYVDVFRGVPLLLVILLVGFGVPALRIDGLTNSVLILGTTAVVLTYSAYVAEVLRSGILSIHPSQRAAARSLGLTSSQTMRHVVLPQAVKRVVPPLLNDLVALIKDTGLVSILGVTDAVRAAQIASSRTFNYTPYVTAAILFLLITIPLTRYTDRVLARSIKRQNAQGAA</sequence>
<dbReference type="Pfam" id="PF00528">
    <property type="entry name" value="BPD_transp_1"/>
    <property type="match status" value="1"/>
</dbReference>
<evidence type="ECO:0000313" key="16">
    <source>
        <dbReference type="EMBL" id="CAB4804669.1"/>
    </source>
</evidence>
<evidence type="ECO:0000313" key="15">
    <source>
        <dbReference type="EMBL" id="CAB4749714.1"/>
    </source>
</evidence>
<dbReference type="GO" id="GO:0043190">
    <property type="term" value="C:ATP-binding cassette (ABC) transporter complex"/>
    <property type="evidence" value="ECO:0007669"/>
    <property type="project" value="InterPro"/>
</dbReference>
<dbReference type="SUPFAM" id="SSF161098">
    <property type="entry name" value="MetI-like"/>
    <property type="match status" value="1"/>
</dbReference>
<feature type="region of interest" description="Disordered" evidence="9">
    <location>
        <begin position="1"/>
        <end position="23"/>
    </location>
</feature>
<dbReference type="EMBL" id="CAESAD010000001">
    <property type="protein sequence ID" value="CAB4333015.1"/>
    <property type="molecule type" value="Genomic_DNA"/>
</dbReference>
<evidence type="ECO:0000256" key="1">
    <source>
        <dbReference type="ARBA" id="ARBA00004651"/>
    </source>
</evidence>
<comment type="similarity">
    <text evidence="2">Belongs to the binding-protein-dependent transport system permease family. HisMQ subfamily.</text>
</comment>
<organism evidence="18">
    <name type="scientific">freshwater metagenome</name>
    <dbReference type="NCBI Taxonomy" id="449393"/>
    <lineage>
        <taxon>unclassified sequences</taxon>
        <taxon>metagenomes</taxon>
        <taxon>ecological metagenomes</taxon>
    </lineage>
</organism>
<dbReference type="AlphaFoldDB" id="A0A6J7PMZ7"/>
<evidence type="ECO:0000256" key="8">
    <source>
        <dbReference type="ARBA" id="ARBA00023136"/>
    </source>
</evidence>
<evidence type="ECO:0000256" key="2">
    <source>
        <dbReference type="ARBA" id="ARBA00010072"/>
    </source>
</evidence>
<gene>
    <name evidence="14" type="ORF">UFOPK2648_00073</name>
    <name evidence="15" type="ORF">UFOPK2824_00632</name>
    <name evidence="16" type="ORF">UFOPK3037_00876</name>
    <name evidence="17" type="ORF">UFOPK3278_00015</name>
    <name evidence="13" type="ORF">UFOPK3406_00402</name>
    <name evidence="12" type="ORF">UFOPK3925_00370</name>
    <name evidence="18" type="ORF">UFOPK4097_00073</name>
    <name evidence="19" type="ORF">UFOPK4301_00396</name>
</gene>
<evidence type="ECO:0000256" key="5">
    <source>
        <dbReference type="ARBA" id="ARBA00022692"/>
    </source>
</evidence>
<keyword evidence="8 10" id="KW-0472">Membrane</keyword>
<keyword evidence="4" id="KW-1003">Cell membrane</keyword>
<keyword evidence="5 10" id="KW-0812">Transmembrane</keyword>
<evidence type="ECO:0000256" key="9">
    <source>
        <dbReference type="SAM" id="MobiDB-lite"/>
    </source>
</evidence>